<keyword evidence="4" id="KW-0547">Nucleotide-binding</keyword>
<organism evidence="7 8">
    <name type="scientific">Desulfofundulus thermobenzoicus</name>
    <dbReference type="NCBI Taxonomy" id="29376"/>
    <lineage>
        <taxon>Bacteria</taxon>
        <taxon>Bacillati</taxon>
        <taxon>Bacillota</taxon>
        <taxon>Clostridia</taxon>
        <taxon>Eubacteriales</taxon>
        <taxon>Peptococcaceae</taxon>
        <taxon>Desulfofundulus</taxon>
    </lineage>
</organism>
<dbReference type="GO" id="GO:0000166">
    <property type="term" value="F:nucleotide binding"/>
    <property type="evidence" value="ECO:0007669"/>
    <property type="project" value="UniProtKB-KW"/>
</dbReference>
<dbReference type="SUPFAM" id="SSF56300">
    <property type="entry name" value="Metallo-dependent phosphatases"/>
    <property type="match status" value="1"/>
</dbReference>
<dbReference type="InterPro" id="IPR023806">
    <property type="entry name" value="CHP03905"/>
</dbReference>
<evidence type="ECO:0000256" key="5">
    <source>
        <dbReference type="ARBA" id="ARBA00047754"/>
    </source>
</evidence>
<feature type="domain" description="TSCPD" evidence="6">
    <location>
        <begin position="5"/>
        <end position="78"/>
    </location>
</feature>
<evidence type="ECO:0000256" key="2">
    <source>
        <dbReference type="ARBA" id="ARBA00012274"/>
    </source>
</evidence>
<protein>
    <recommendedName>
        <fullName evidence="2">ribonucleoside-diphosphate reductase</fullName>
        <ecNumber evidence="2">1.17.4.1</ecNumber>
    </recommendedName>
</protein>
<keyword evidence="8" id="KW-1185">Reference proteome</keyword>
<gene>
    <name evidence="7" type="ORF">GFC01_10700</name>
</gene>
<comment type="caution">
    <text evidence="7">The sequence shown here is derived from an EMBL/GenBank/DDBJ whole genome shotgun (WGS) entry which is preliminary data.</text>
</comment>
<dbReference type="GO" id="GO:0004748">
    <property type="term" value="F:ribonucleoside-diphosphate reductase activity, thioredoxin disulfide as acceptor"/>
    <property type="evidence" value="ECO:0007669"/>
    <property type="project" value="UniProtKB-EC"/>
</dbReference>
<dbReference type="GO" id="GO:0071897">
    <property type="term" value="P:DNA biosynthetic process"/>
    <property type="evidence" value="ECO:0007669"/>
    <property type="project" value="UniProtKB-KW"/>
</dbReference>
<keyword evidence="3" id="KW-0237">DNA synthesis</keyword>
<dbReference type="InterPro" id="IPR029052">
    <property type="entry name" value="Metallo-depent_PP-like"/>
</dbReference>
<dbReference type="OrthoDB" id="9801525at2"/>
<dbReference type="InterPro" id="IPR024434">
    <property type="entry name" value="TSCPD_dom"/>
</dbReference>
<name>A0A6N7IRP9_9FIRM</name>
<dbReference type="AlphaFoldDB" id="A0A6N7IRP9"/>
<evidence type="ECO:0000313" key="7">
    <source>
        <dbReference type="EMBL" id="MQL52722.1"/>
    </source>
</evidence>
<comment type="catalytic activity">
    <reaction evidence="5">
        <text>a 2'-deoxyribonucleoside 5'-diphosphate + [thioredoxin]-disulfide + H2O = a ribonucleoside 5'-diphosphate + [thioredoxin]-dithiol</text>
        <dbReference type="Rhea" id="RHEA:23252"/>
        <dbReference type="Rhea" id="RHEA-COMP:10698"/>
        <dbReference type="Rhea" id="RHEA-COMP:10700"/>
        <dbReference type="ChEBI" id="CHEBI:15377"/>
        <dbReference type="ChEBI" id="CHEBI:29950"/>
        <dbReference type="ChEBI" id="CHEBI:50058"/>
        <dbReference type="ChEBI" id="CHEBI:57930"/>
        <dbReference type="ChEBI" id="CHEBI:73316"/>
        <dbReference type="EC" id="1.17.4.1"/>
    </reaction>
</comment>
<evidence type="ECO:0000256" key="1">
    <source>
        <dbReference type="ARBA" id="ARBA00007405"/>
    </source>
</evidence>
<comment type="similarity">
    <text evidence="1">Belongs to the ribonucleoside diphosphate reductase class-2 family.</text>
</comment>
<sequence>MYIYRTKGICPPEIHFDLSGNILTSVRFVGGGCRGNARLISRLLEGQEIEKVLPLMKGIQCRNDTSCPDQLYRAVQMALAGELKEESIRVYDAPGTYQRVVVCADINGSVKALQALLSRPADGVFCLGNLTGPDGENDRVVELARGEKMVSLLGPFDRTLFCADPKNQDYLLQAPLYLRLQLGGRRVLGFYGGFIQELSGFSDFAPYSLELLMVANLSDYLRNETVYPALTTMTEQFSVDTLLFASTGLWKHERLGKVDFINVGPVAGNGGYQYALLAWENEQLKVSFEMV</sequence>
<evidence type="ECO:0000259" key="6">
    <source>
        <dbReference type="Pfam" id="PF12637"/>
    </source>
</evidence>
<dbReference type="Pfam" id="PF12637">
    <property type="entry name" value="TSCPD"/>
    <property type="match status" value="1"/>
</dbReference>
<evidence type="ECO:0000256" key="4">
    <source>
        <dbReference type="ARBA" id="ARBA00022741"/>
    </source>
</evidence>
<dbReference type="Gene3D" id="3.60.21.10">
    <property type="match status" value="1"/>
</dbReference>
<dbReference type="EC" id="1.17.4.1" evidence="2"/>
<dbReference type="NCBIfam" id="TIGR03905">
    <property type="entry name" value="TIGR03905_4_Cys"/>
    <property type="match status" value="1"/>
</dbReference>
<dbReference type="Proteomes" id="UP000441717">
    <property type="component" value="Unassembled WGS sequence"/>
</dbReference>
<proteinExistence type="inferred from homology"/>
<evidence type="ECO:0000256" key="3">
    <source>
        <dbReference type="ARBA" id="ARBA00022634"/>
    </source>
</evidence>
<dbReference type="RefSeq" id="WP_152947118.1">
    <property type="nucleotide sequence ID" value="NZ_WHYR01000027.1"/>
</dbReference>
<dbReference type="EMBL" id="WHYR01000027">
    <property type="protein sequence ID" value="MQL52722.1"/>
    <property type="molecule type" value="Genomic_DNA"/>
</dbReference>
<reference evidence="7 8" key="1">
    <citation type="submission" date="2019-10" db="EMBL/GenBank/DDBJ databases">
        <title>Comparative genomics of sulfur disproportionating microorganisms.</title>
        <authorList>
            <person name="Ward L.M."/>
            <person name="Bertran E."/>
            <person name="Johnston D."/>
        </authorList>
    </citation>
    <scope>NUCLEOTIDE SEQUENCE [LARGE SCALE GENOMIC DNA]</scope>
    <source>
        <strain evidence="7 8">DSM 14055</strain>
    </source>
</reference>
<evidence type="ECO:0000313" key="8">
    <source>
        <dbReference type="Proteomes" id="UP000441717"/>
    </source>
</evidence>
<accession>A0A6N7IRP9</accession>